<dbReference type="RefSeq" id="WP_050725108.1">
    <property type="nucleotide sequence ID" value="NZ_CP012332.1"/>
</dbReference>
<keyword evidence="2" id="KW-1185">Reference proteome</keyword>
<dbReference type="SUPFAM" id="SSF48150">
    <property type="entry name" value="DNA-glycosylase"/>
    <property type="match status" value="1"/>
</dbReference>
<dbReference type="KEGG" id="vin:AKJ08_1082"/>
<dbReference type="EMBL" id="CP012332">
    <property type="protein sequence ID" value="AKU90695.1"/>
    <property type="molecule type" value="Genomic_DNA"/>
</dbReference>
<dbReference type="PATRIC" id="fig|1391653.3.peg.1108"/>
<sequence length="296" mass="32323">MLSASRAPRLKAVLDPYLDAFDGKARVGFDPVELPRRFSDPADQEVVGLVSAGLAYGRADLFRPKLFGILEILGGSPAAFVRDFDPARDGHLFAGFSYRFNLPADLGALLAGAGAFVRRHGSLGRFFAGELARSGGELRPALSAFSLAIREEGAARVAGHMGPTRALEHLLAHPAKGGACKRLLLYLRWMVRRDDVDLGAWEGLVPRSALLMPVDTHIMRIARLLGLTSRNDLSWRTSEEITASLRLVDPDDPVRYDFALCHLGMSGACPARRVTEHCLRCPLRKECSAGRRLRVA</sequence>
<dbReference type="InterPro" id="IPR014127">
    <property type="entry name" value="CHP02757"/>
</dbReference>
<gene>
    <name evidence="1" type="ORF">AKJ08_1082</name>
</gene>
<evidence type="ECO:0008006" key="3">
    <source>
        <dbReference type="Google" id="ProtNLM"/>
    </source>
</evidence>
<organism evidence="1 2">
    <name type="scientific">Vulgatibacter incomptus</name>
    <dbReference type="NCBI Taxonomy" id="1391653"/>
    <lineage>
        <taxon>Bacteria</taxon>
        <taxon>Pseudomonadati</taxon>
        <taxon>Myxococcota</taxon>
        <taxon>Myxococcia</taxon>
        <taxon>Myxococcales</taxon>
        <taxon>Cystobacterineae</taxon>
        <taxon>Vulgatibacteraceae</taxon>
        <taxon>Vulgatibacter</taxon>
    </lineage>
</organism>
<reference evidence="1 2" key="1">
    <citation type="submission" date="2015-08" db="EMBL/GenBank/DDBJ databases">
        <authorList>
            <person name="Babu N.S."/>
            <person name="Beckwith C.J."/>
            <person name="Beseler K.G."/>
            <person name="Brison A."/>
            <person name="Carone J.V."/>
            <person name="Caskin T.P."/>
            <person name="Diamond M."/>
            <person name="Durham M.E."/>
            <person name="Foxe J.M."/>
            <person name="Go M."/>
            <person name="Henderson B.A."/>
            <person name="Jones I.B."/>
            <person name="McGettigan J.A."/>
            <person name="Micheletti S.J."/>
            <person name="Nasrallah M.E."/>
            <person name="Ortiz D."/>
            <person name="Piller C.R."/>
            <person name="Privatt S.R."/>
            <person name="Schneider S.L."/>
            <person name="Sharp S."/>
            <person name="Smith T.C."/>
            <person name="Stanton J.D."/>
            <person name="Ullery H.E."/>
            <person name="Wilson R.J."/>
            <person name="Serrano M.G."/>
            <person name="Buck G."/>
            <person name="Lee V."/>
            <person name="Wang Y."/>
            <person name="Carvalho R."/>
            <person name="Voegtly L."/>
            <person name="Shi R."/>
            <person name="Duckworth R."/>
            <person name="Johnson A."/>
            <person name="Loviza R."/>
            <person name="Walstead R."/>
            <person name="Shah Z."/>
            <person name="Kiflezghi M."/>
            <person name="Wade K."/>
            <person name="Ball S.L."/>
            <person name="Bradley K.W."/>
            <person name="Asai D.J."/>
            <person name="Bowman C.A."/>
            <person name="Russell D.A."/>
            <person name="Pope W.H."/>
            <person name="Jacobs-Sera D."/>
            <person name="Hendrix R.W."/>
            <person name="Hatfull G.F."/>
        </authorList>
    </citation>
    <scope>NUCLEOTIDE SEQUENCE [LARGE SCALE GENOMIC DNA]</scope>
    <source>
        <strain evidence="1 2">DSM 27710</strain>
    </source>
</reference>
<dbReference type="Gene3D" id="1.10.1670.10">
    <property type="entry name" value="Helix-hairpin-Helix base-excision DNA repair enzymes (C-terminal)"/>
    <property type="match status" value="1"/>
</dbReference>
<dbReference type="STRING" id="1391653.AKJ08_1082"/>
<dbReference type="InterPro" id="IPR011257">
    <property type="entry name" value="DNA_glycosylase"/>
</dbReference>
<dbReference type="NCBIfam" id="TIGR02757">
    <property type="entry name" value="TIGR02757 family protein"/>
    <property type="match status" value="1"/>
</dbReference>
<protein>
    <recommendedName>
        <fullName evidence="3">TIGR02757 family protein</fullName>
    </recommendedName>
</protein>
<dbReference type="AlphaFoldDB" id="A0A0K1PAZ3"/>
<dbReference type="Proteomes" id="UP000055590">
    <property type="component" value="Chromosome"/>
</dbReference>
<accession>A0A0K1PAZ3</accession>
<name>A0A0K1PAZ3_9BACT</name>
<proteinExistence type="predicted"/>
<evidence type="ECO:0000313" key="2">
    <source>
        <dbReference type="Proteomes" id="UP000055590"/>
    </source>
</evidence>
<dbReference type="OrthoDB" id="9773332at2"/>
<dbReference type="Pfam" id="PF09674">
    <property type="entry name" value="DUF2400"/>
    <property type="match status" value="1"/>
</dbReference>
<dbReference type="InterPro" id="IPR023170">
    <property type="entry name" value="HhH_base_excis_C"/>
</dbReference>
<dbReference type="GO" id="GO:0006281">
    <property type="term" value="P:DNA repair"/>
    <property type="evidence" value="ECO:0007669"/>
    <property type="project" value="InterPro"/>
</dbReference>
<dbReference type="GO" id="GO:0003824">
    <property type="term" value="F:catalytic activity"/>
    <property type="evidence" value="ECO:0007669"/>
    <property type="project" value="InterPro"/>
</dbReference>
<evidence type="ECO:0000313" key="1">
    <source>
        <dbReference type="EMBL" id="AKU90695.1"/>
    </source>
</evidence>